<dbReference type="Gene3D" id="3.30.565.10">
    <property type="entry name" value="Histidine kinase-like ATPase, C-terminal domain"/>
    <property type="match status" value="1"/>
</dbReference>
<evidence type="ECO:0000256" key="13">
    <source>
        <dbReference type="ARBA" id="ARBA00023136"/>
    </source>
</evidence>
<dbReference type="InterPro" id="IPR036890">
    <property type="entry name" value="HATPase_C_sf"/>
</dbReference>
<comment type="subcellular location">
    <subcellularLocation>
        <location evidence="2">Cell inner membrane</location>
        <topology evidence="2">Multi-pass membrane protein</topology>
    </subcellularLocation>
</comment>
<dbReference type="InterPro" id="IPR036097">
    <property type="entry name" value="HisK_dim/P_sf"/>
</dbReference>
<dbReference type="Pfam" id="PF00672">
    <property type="entry name" value="HAMP"/>
    <property type="match status" value="1"/>
</dbReference>
<comment type="catalytic activity">
    <reaction evidence="1 14">
        <text>ATP + protein L-histidine = ADP + protein N-phospho-L-histidine.</text>
        <dbReference type="EC" id="2.7.13.3"/>
    </reaction>
</comment>
<dbReference type="SMART" id="SM00388">
    <property type="entry name" value="HisKA"/>
    <property type="match status" value="1"/>
</dbReference>
<keyword evidence="9 14" id="KW-0418">Kinase</keyword>
<evidence type="ECO:0000256" key="4">
    <source>
        <dbReference type="ARBA" id="ARBA00022519"/>
    </source>
</evidence>
<evidence type="ECO:0000256" key="10">
    <source>
        <dbReference type="ARBA" id="ARBA00022840"/>
    </source>
</evidence>
<keyword evidence="12 14" id="KW-0902">Two-component regulatory system</keyword>
<dbReference type="Gene3D" id="6.10.340.10">
    <property type="match status" value="1"/>
</dbReference>
<keyword evidence="4 14" id="KW-0997">Cell inner membrane</keyword>
<evidence type="ECO:0000256" key="5">
    <source>
        <dbReference type="ARBA" id="ARBA00022553"/>
    </source>
</evidence>
<keyword evidence="6 14" id="KW-0808">Transferase</keyword>
<reference evidence="17 18" key="1">
    <citation type="journal article" date="2017" name="Antonie Van Leeuwenhoek">
        <title>Phylogenomic resolution of the bacterial genus Pantoea and its relationship with Erwinia and Tatumella.</title>
        <authorList>
            <person name="Palmer M."/>
            <person name="Steenkamp E.T."/>
            <person name="Coetzee M.P."/>
            <person name="Chan W.Y."/>
            <person name="van Zyl E."/>
            <person name="De Maayer P."/>
            <person name="Coutinho T.A."/>
            <person name="Blom J."/>
            <person name="Smits T.H."/>
            <person name="Duffy B."/>
            <person name="Venter S.N."/>
        </authorList>
    </citation>
    <scope>NUCLEOTIDE SEQUENCE [LARGE SCALE GENOMIC DNA]</scope>
    <source>
        <strain evidence="17 18">LMG 2657</strain>
    </source>
</reference>
<dbReference type="InterPro" id="IPR003660">
    <property type="entry name" value="HAMP_dom"/>
</dbReference>
<evidence type="ECO:0000313" key="17">
    <source>
        <dbReference type="EMBL" id="ORM89844.1"/>
    </source>
</evidence>
<gene>
    <name evidence="17" type="ORF">HA50_24930</name>
</gene>
<evidence type="ECO:0000256" key="7">
    <source>
        <dbReference type="ARBA" id="ARBA00022692"/>
    </source>
</evidence>
<keyword evidence="7 14" id="KW-0812">Transmembrane</keyword>
<accession>A0A1X1EM24</accession>
<feature type="transmembrane region" description="Helical" evidence="14">
    <location>
        <begin position="12"/>
        <end position="33"/>
    </location>
</feature>
<feature type="transmembrane region" description="Helical" evidence="14">
    <location>
        <begin position="167"/>
        <end position="190"/>
    </location>
</feature>
<evidence type="ECO:0000256" key="12">
    <source>
        <dbReference type="ARBA" id="ARBA00023012"/>
    </source>
</evidence>
<organism evidence="17 18">
    <name type="scientific">Pantoea cypripedii</name>
    <name type="common">Pectobacterium cypripedii</name>
    <name type="synonym">Erwinia cypripedii</name>
    <dbReference type="NCBI Taxonomy" id="55209"/>
    <lineage>
        <taxon>Bacteria</taxon>
        <taxon>Pseudomonadati</taxon>
        <taxon>Pseudomonadota</taxon>
        <taxon>Gammaproteobacteria</taxon>
        <taxon>Enterobacterales</taxon>
        <taxon>Erwiniaceae</taxon>
        <taxon>Pantoea</taxon>
    </lineage>
</organism>
<dbReference type="PANTHER" id="PTHR45436:SF15">
    <property type="entry name" value="SENSOR HISTIDINE KINASE CUSS"/>
    <property type="match status" value="1"/>
</dbReference>
<dbReference type="SUPFAM" id="SSF55874">
    <property type="entry name" value="ATPase domain of HSP90 chaperone/DNA topoisomerase II/histidine kinase"/>
    <property type="match status" value="1"/>
</dbReference>
<dbReference type="Gene3D" id="1.10.287.130">
    <property type="match status" value="1"/>
</dbReference>
<dbReference type="EC" id="2.7.13.3" evidence="14"/>
<dbReference type="Pfam" id="PF02518">
    <property type="entry name" value="HATPase_c"/>
    <property type="match status" value="1"/>
</dbReference>
<dbReference type="InterPro" id="IPR048590">
    <property type="entry name" value="CusS-like_sensor"/>
</dbReference>
<evidence type="ECO:0000259" key="16">
    <source>
        <dbReference type="PROSITE" id="PS50885"/>
    </source>
</evidence>
<dbReference type="GO" id="GO:0000155">
    <property type="term" value="F:phosphorelay sensor kinase activity"/>
    <property type="evidence" value="ECO:0007669"/>
    <property type="project" value="InterPro"/>
</dbReference>
<dbReference type="CDD" id="cd00082">
    <property type="entry name" value="HisKA"/>
    <property type="match status" value="1"/>
</dbReference>
<evidence type="ECO:0000313" key="18">
    <source>
        <dbReference type="Proteomes" id="UP000193749"/>
    </source>
</evidence>
<dbReference type="SMART" id="SM00304">
    <property type="entry name" value="HAMP"/>
    <property type="match status" value="1"/>
</dbReference>
<dbReference type="PROSITE" id="PS50885">
    <property type="entry name" value="HAMP"/>
    <property type="match status" value="1"/>
</dbReference>
<keyword evidence="18" id="KW-1185">Reference proteome</keyword>
<dbReference type="InterPro" id="IPR003661">
    <property type="entry name" value="HisK_dim/P_dom"/>
</dbReference>
<dbReference type="CDD" id="cd00075">
    <property type="entry name" value="HATPase"/>
    <property type="match status" value="1"/>
</dbReference>
<comment type="caution">
    <text evidence="17">The sequence shown here is derived from an EMBL/GenBank/DDBJ whole genome shotgun (WGS) entry which is preliminary data.</text>
</comment>
<dbReference type="Pfam" id="PF21085">
    <property type="entry name" value="CusS"/>
    <property type="match status" value="1"/>
</dbReference>
<evidence type="ECO:0000259" key="15">
    <source>
        <dbReference type="PROSITE" id="PS50109"/>
    </source>
</evidence>
<keyword evidence="10 14" id="KW-0067">ATP-binding</keyword>
<dbReference type="SUPFAM" id="SSF47384">
    <property type="entry name" value="Homodimeric domain of signal transducing histidine kinase"/>
    <property type="match status" value="1"/>
</dbReference>
<dbReference type="GO" id="GO:0005886">
    <property type="term" value="C:plasma membrane"/>
    <property type="evidence" value="ECO:0007669"/>
    <property type="project" value="UniProtKB-SubCell"/>
</dbReference>
<dbReference type="EMBL" id="MLJI01000002">
    <property type="protein sequence ID" value="ORM89844.1"/>
    <property type="molecule type" value="Genomic_DNA"/>
</dbReference>
<dbReference type="PRINTS" id="PR00344">
    <property type="entry name" value="BCTRLSENSOR"/>
</dbReference>
<evidence type="ECO:0000256" key="8">
    <source>
        <dbReference type="ARBA" id="ARBA00022741"/>
    </source>
</evidence>
<keyword evidence="3 14" id="KW-1003">Cell membrane</keyword>
<dbReference type="SMART" id="SM00387">
    <property type="entry name" value="HATPase_c"/>
    <property type="match status" value="1"/>
</dbReference>
<dbReference type="PANTHER" id="PTHR45436">
    <property type="entry name" value="SENSOR HISTIDINE KINASE YKOH"/>
    <property type="match status" value="1"/>
</dbReference>
<comment type="function">
    <text evidence="14">Member of a two-component regulatory system.</text>
</comment>
<sequence length="466" mass="52576">MLIPRNVPITVRLTLFFSVAMAIVLYSVSGLLYQTLRDQLNTKDVNELRSTLQIQKEIASTISERQGPQEQWQNELFEFIAEQDRLSLRIISPDGKIWSQSKNMRVPEANYPAPTASFNYSSWRHRDGEHHEKYLITATTFTLKDKELWTVQAALNVSRNNEIIENYWARMQIAAALAILLFAACGYGLARRGLQPLRVISRQIENINVEELHTRLSTERWPSELVVLATSFDSMMTRLEASFAQLTRFSSDLAHELRGPINNLISAASVTLNQPRSPAEYQETLEAIVEEGERLSRTISSMLFLARADNSREPLKKETLNSETEFRRLTGFYEILAEEKNITLTQQGALTFAADPLHFQRAMANLLSNALHYTPSGGHISLSARRENGWLYFSVTDNGEGVASEHIPHLFERFYRADESRSSAENTGLGLAIVKTIAELHGGKVSVKSELNKGSTFTLILPDSPS</sequence>
<evidence type="ECO:0000256" key="1">
    <source>
        <dbReference type="ARBA" id="ARBA00000085"/>
    </source>
</evidence>
<dbReference type="FunFam" id="3.30.565.10:FF:000006">
    <property type="entry name" value="Sensor histidine kinase WalK"/>
    <property type="match status" value="1"/>
</dbReference>
<dbReference type="STRING" id="55209.HA50_24930"/>
<dbReference type="InterPro" id="IPR005467">
    <property type="entry name" value="His_kinase_dom"/>
</dbReference>
<dbReference type="InterPro" id="IPR006290">
    <property type="entry name" value="CztS_silS_copS"/>
</dbReference>
<dbReference type="NCBIfam" id="TIGR01386">
    <property type="entry name" value="cztS_silS_copS"/>
    <property type="match status" value="1"/>
</dbReference>
<dbReference type="GO" id="GO:0005524">
    <property type="term" value="F:ATP binding"/>
    <property type="evidence" value="ECO:0007669"/>
    <property type="project" value="UniProtKB-KW"/>
</dbReference>
<keyword evidence="13 14" id="KW-0472">Membrane</keyword>
<evidence type="ECO:0000256" key="11">
    <source>
        <dbReference type="ARBA" id="ARBA00022989"/>
    </source>
</evidence>
<dbReference type="InterPro" id="IPR004358">
    <property type="entry name" value="Sig_transdc_His_kin-like_C"/>
</dbReference>
<dbReference type="InterPro" id="IPR003594">
    <property type="entry name" value="HATPase_dom"/>
</dbReference>
<protein>
    <recommendedName>
        <fullName evidence="14">Sensor protein</fullName>
        <ecNumber evidence="14">2.7.13.3</ecNumber>
    </recommendedName>
</protein>
<keyword evidence="11 14" id="KW-1133">Transmembrane helix</keyword>
<keyword evidence="5" id="KW-0597">Phosphoprotein</keyword>
<evidence type="ECO:0000256" key="9">
    <source>
        <dbReference type="ARBA" id="ARBA00022777"/>
    </source>
</evidence>
<feature type="domain" description="Histidine kinase" evidence="15">
    <location>
        <begin position="252"/>
        <end position="465"/>
    </location>
</feature>
<evidence type="ECO:0000256" key="6">
    <source>
        <dbReference type="ARBA" id="ARBA00022679"/>
    </source>
</evidence>
<proteinExistence type="predicted"/>
<dbReference type="Proteomes" id="UP000193749">
    <property type="component" value="Unassembled WGS sequence"/>
</dbReference>
<evidence type="ECO:0000256" key="2">
    <source>
        <dbReference type="ARBA" id="ARBA00004429"/>
    </source>
</evidence>
<dbReference type="AlphaFoldDB" id="A0A1X1EM24"/>
<evidence type="ECO:0000256" key="14">
    <source>
        <dbReference type="RuleBase" id="RU364088"/>
    </source>
</evidence>
<dbReference type="RefSeq" id="WP_084879561.1">
    <property type="nucleotide sequence ID" value="NZ_JAGGMY010000005.1"/>
</dbReference>
<name>A0A1X1EM24_PANCY</name>
<dbReference type="InterPro" id="IPR050428">
    <property type="entry name" value="TCS_sensor_his_kinase"/>
</dbReference>
<dbReference type="PROSITE" id="PS50109">
    <property type="entry name" value="HIS_KIN"/>
    <property type="match status" value="1"/>
</dbReference>
<dbReference type="OrthoDB" id="9809766at2"/>
<evidence type="ECO:0000256" key="3">
    <source>
        <dbReference type="ARBA" id="ARBA00022475"/>
    </source>
</evidence>
<dbReference type="Pfam" id="PF00512">
    <property type="entry name" value="HisKA"/>
    <property type="match status" value="1"/>
</dbReference>
<feature type="domain" description="HAMP" evidence="16">
    <location>
        <begin position="191"/>
        <end position="244"/>
    </location>
</feature>
<keyword evidence="8 14" id="KW-0547">Nucleotide-binding</keyword>